<evidence type="ECO:0000256" key="4">
    <source>
        <dbReference type="ARBA" id="ARBA00022692"/>
    </source>
</evidence>
<keyword evidence="7 8" id="KW-0472">Membrane</keyword>
<keyword evidence="5" id="KW-0378">Hydrolase</keyword>
<evidence type="ECO:0000256" key="1">
    <source>
        <dbReference type="ARBA" id="ARBA00022475"/>
    </source>
</evidence>
<dbReference type="InterPro" id="IPR006741">
    <property type="entry name" value="AgrB"/>
</dbReference>
<feature type="transmembrane region" description="Helical" evidence="8">
    <location>
        <begin position="79"/>
        <end position="97"/>
    </location>
</feature>
<keyword evidence="6 8" id="KW-1133">Transmembrane helix</keyword>
<dbReference type="SMART" id="SM00793">
    <property type="entry name" value="AgrB"/>
    <property type="match status" value="1"/>
</dbReference>
<evidence type="ECO:0000256" key="5">
    <source>
        <dbReference type="ARBA" id="ARBA00022801"/>
    </source>
</evidence>
<evidence type="ECO:0000256" key="2">
    <source>
        <dbReference type="ARBA" id="ARBA00022654"/>
    </source>
</evidence>
<dbReference type="AlphaFoldDB" id="A0A136WCE1"/>
<evidence type="ECO:0000256" key="7">
    <source>
        <dbReference type="ARBA" id="ARBA00023136"/>
    </source>
</evidence>
<dbReference type="GO" id="GO:0009372">
    <property type="term" value="P:quorum sensing"/>
    <property type="evidence" value="ECO:0007669"/>
    <property type="project" value="UniProtKB-KW"/>
</dbReference>
<dbReference type="RefSeq" id="WP_066089292.1">
    <property type="nucleotide sequence ID" value="NZ_LRVM01000009.1"/>
</dbReference>
<dbReference type="Proteomes" id="UP000070539">
    <property type="component" value="Unassembled WGS sequence"/>
</dbReference>
<accession>A0A136WCE1</accession>
<evidence type="ECO:0000256" key="3">
    <source>
        <dbReference type="ARBA" id="ARBA00022670"/>
    </source>
</evidence>
<dbReference type="GO" id="GO:0006508">
    <property type="term" value="P:proteolysis"/>
    <property type="evidence" value="ECO:0007669"/>
    <property type="project" value="UniProtKB-KW"/>
</dbReference>
<reference evidence="9 10" key="1">
    <citation type="submission" date="2016-01" db="EMBL/GenBank/DDBJ databases">
        <title>Genome sequence of Clostridium neopropionicum X4, DSM-3847.</title>
        <authorList>
            <person name="Poehlein A."/>
            <person name="Beck M.H."/>
            <person name="Bengelsdorf F.R."/>
            <person name="Daniel R."/>
            <person name="Duerre P."/>
        </authorList>
    </citation>
    <scope>NUCLEOTIDE SEQUENCE [LARGE SCALE GENOMIC DNA]</scope>
    <source>
        <strain evidence="9 10">DSM-3847</strain>
    </source>
</reference>
<feature type="transmembrane region" description="Helical" evidence="8">
    <location>
        <begin position="37"/>
        <end position="67"/>
    </location>
</feature>
<dbReference type="Pfam" id="PF04647">
    <property type="entry name" value="AgrB"/>
    <property type="match status" value="1"/>
</dbReference>
<keyword evidence="4 8" id="KW-0812">Transmembrane</keyword>
<organism evidence="9 10">
    <name type="scientific">Anaerotignum neopropionicum</name>
    <dbReference type="NCBI Taxonomy" id="36847"/>
    <lineage>
        <taxon>Bacteria</taxon>
        <taxon>Bacillati</taxon>
        <taxon>Bacillota</taxon>
        <taxon>Clostridia</taxon>
        <taxon>Lachnospirales</taxon>
        <taxon>Anaerotignaceae</taxon>
        <taxon>Anaerotignum</taxon>
    </lineage>
</organism>
<dbReference type="GO" id="GO:0016020">
    <property type="term" value="C:membrane"/>
    <property type="evidence" value="ECO:0007669"/>
    <property type="project" value="InterPro"/>
</dbReference>
<evidence type="ECO:0000313" key="10">
    <source>
        <dbReference type="Proteomes" id="UP000070539"/>
    </source>
</evidence>
<dbReference type="STRING" id="36847.CLNEO_23460"/>
<evidence type="ECO:0000256" key="6">
    <source>
        <dbReference type="ARBA" id="ARBA00022989"/>
    </source>
</evidence>
<dbReference type="GO" id="GO:0008233">
    <property type="term" value="F:peptidase activity"/>
    <property type="evidence" value="ECO:0007669"/>
    <property type="project" value="UniProtKB-KW"/>
</dbReference>
<keyword evidence="2" id="KW-0673">Quorum sensing</keyword>
<keyword evidence="10" id="KW-1185">Reference proteome</keyword>
<sequence length="170" mass="18792">MFTKQMEKLADVLIKNDMTKGQNKEVIVYGLSVGTELAFNIITTVVLGIMFGLVLESLVFLGSFSFIRTYAGGYHCKKAINCYLMSSGVIILVLGVIKFTPEGYMLFLGVAMLLIAIPVLLKLAPAETPSTEPEDVEIGTLNFMVATGLIVVDTSDHDRMHQFSNHRFHR</sequence>
<keyword evidence="3" id="KW-0645">Protease</keyword>
<comment type="caution">
    <text evidence="9">The sequence shown here is derived from an EMBL/GenBank/DDBJ whole genome shotgun (WGS) entry which is preliminary data.</text>
</comment>
<dbReference type="EMBL" id="LRVM01000009">
    <property type="protein sequence ID" value="KXL52181.1"/>
    <property type="molecule type" value="Genomic_DNA"/>
</dbReference>
<evidence type="ECO:0000313" key="9">
    <source>
        <dbReference type="EMBL" id="KXL52181.1"/>
    </source>
</evidence>
<protein>
    <submittedName>
        <fullName evidence="9">Accessory egulator protein B</fullName>
    </submittedName>
</protein>
<name>A0A136WCE1_9FIRM</name>
<proteinExistence type="predicted"/>
<keyword evidence="1" id="KW-1003">Cell membrane</keyword>
<evidence type="ECO:0000256" key="8">
    <source>
        <dbReference type="SAM" id="Phobius"/>
    </source>
</evidence>
<feature type="transmembrane region" description="Helical" evidence="8">
    <location>
        <begin position="103"/>
        <end position="121"/>
    </location>
</feature>
<gene>
    <name evidence="9" type="primary">agrB_2</name>
    <name evidence="9" type="ORF">CLNEO_23460</name>
</gene>